<organism evidence="2">
    <name type="scientific">marine sediment metagenome</name>
    <dbReference type="NCBI Taxonomy" id="412755"/>
    <lineage>
        <taxon>unclassified sequences</taxon>
        <taxon>metagenomes</taxon>
        <taxon>ecological metagenomes</taxon>
    </lineage>
</organism>
<proteinExistence type="predicted"/>
<comment type="caution">
    <text evidence="2">The sequence shown here is derived from an EMBL/GenBank/DDBJ whole genome shotgun (WGS) entry which is preliminary data.</text>
</comment>
<dbReference type="Pfam" id="PF14090">
    <property type="entry name" value="HTH_39"/>
    <property type="match status" value="1"/>
</dbReference>
<dbReference type="EMBL" id="LAZR01049302">
    <property type="protein sequence ID" value="KKK89968.1"/>
    <property type="molecule type" value="Genomic_DNA"/>
</dbReference>
<feature type="domain" description="Winged helix-turn-helix" evidence="1">
    <location>
        <begin position="11"/>
        <end position="59"/>
    </location>
</feature>
<name>A0A0F8Z8D0_9ZZZZ</name>
<accession>A0A0F8Z8D0</accession>
<dbReference type="AlphaFoldDB" id="A0A0F8Z8D0"/>
<protein>
    <recommendedName>
        <fullName evidence="1">Winged helix-turn-helix domain-containing protein</fullName>
    </recommendedName>
</protein>
<evidence type="ECO:0000259" key="1">
    <source>
        <dbReference type="Pfam" id="PF14090"/>
    </source>
</evidence>
<evidence type="ECO:0000313" key="2">
    <source>
        <dbReference type="EMBL" id="KKK89968.1"/>
    </source>
</evidence>
<dbReference type="InterPro" id="IPR055245">
    <property type="entry name" value="HTH_proteobacteria"/>
</dbReference>
<gene>
    <name evidence="2" type="ORF">LCGC14_2727770</name>
</gene>
<reference evidence="2" key="1">
    <citation type="journal article" date="2015" name="Nature">
        <title>Complex archaea that bridge the gap between prokaryotes and eukaryotes.</title>
        <authorList>
            <person name="Spang A."/>
            <person name="Saw J.H."/>
            <person name="Jorgensen S.L."/>
            <person name="Zaremba-Niedzwiedzka K."/>
            <person name="Martijn J."/>
            <person name="Lind A.E."/>
            <person name="van Eijk R."/>
            <person name="Schleper C."/>
            <person name="Guy L."/>
            <person name="Ettema T.J."/>
        </authorList>
    </citation>
    <scope>NUCLEOTIDE SEQUENCE</scope>
</reference>
<sequence length="75" mass="8860">MTTQLPLTRPTQRDRVLAQLRDGPTCGTEFLDMHIPRYGGRILELRQDGHNITNEKCWKHQHYSRQTIYRLRGLA</sequence>